<evidence type="ECO:0000256" key="1">
    <source>
        <dbReference type="SAM" id="MobiDB-lite"/>
    </source>
</evidence>
<evidence type="ECO:0000313" key="3">
    <source>
        <dbReference type="Proteomes" id="UP000233551"/>
    </source>
</evidence>
<name>A0A2I0KWW4_PUNGR</name>
<feature type="region of interest" description="Disordered" evidence="1">
    <location>
        <begin position="1"/>
        <end position="42"/>
    </location>
</feature>
<sequence length="83" mass="8761">MENVNPYLGDEVLEDGNEVDRSADADPIGVLPDLEESGNATDKELETDLAALGPTLLHYGGAAQGLPSSRHCRSDRLVINGAD</sequence>
<gene>
    <name evidence="2" type="ORF">CRG98_006664</name>
</gene>
<keyword evidence="3" id="KW-1185">Reference proteome</keyword>
<dbReference type="EMBL" id="PGOL01000304">
    <property type="protein sequence ID" value="PKI72964.1"/>
    <property type="molecule type" value="Genomic_DNA"/>
</dbReference>
<evidence type="ECO:0000313" key="2">
    <source>
        <dbReference type="EMBL" id="PKI72964.1"/>
    </source>
</evidence>
<dbReference type="Proteomes" id="UP000233551">
    <property type="component" value="Unassembled WGS sequence"/>
</dbReference>
<protein>
    <submittedName>
        <fullName evidence="2">Uncharacterized protein</fullName>
    </submittedName>
</protein>
<reference evidence="2 3" key="1">
    <citation type="submission" date="2017-11" db="EMBL/GenBank/DDBJ databases">
        <title>De-novo sequencing of pomegranate (Punica granatum L.) genome.</title>
        <authorList>
            <person name="Akparov Z."/>
            <person name="Amiraslanov A."/>
            <person name="Hajiyeva S."/>
            <person name="Abbasov M."/>
            <person name="Kaur K."/>
            <person name="Hamwieh A."/>
            <person name="Solovyev V."/>
            <person name="Salamov A."/>
            <person name="Braich B."/>
            <person name="Kosarev P."/>
            <person name="Mahmoud A."/>
            <person name="Hajiyev E."/>
            <person name="Babayeva S."/>
            <person name="Izzatullayeva V."/>
            <person name="Mammadov A."/>
            <person name="Mammadov A."/>
            <person name="Sharifova S."/>
            <person name="Ojaghi J."/>
            <person name="Eynullazada K."/>
            <person name="Bayramov B."/>
            <person name="Abdulazimova A."/>
            <person name="Shahmuradov I."/>
        </authorList>
    </citation>
    <scope>NUCLEOTIDE SEQUENCE [LARGE SCALE GENOMIC DNA]</scope>
    <source>
        <strain evidence="3">cv. AG2017</strain>
        <tissue evidence="2">Leaf</tissue>
    </source>
</reference>
<organism evidence="2 3">
    <name type="scientific">Punica granatum</name>
    <name type="common">Pomegranate</name>
    <dbReference type="NCBI Taxonomy" id="22663"/>
    <lineage>
        <taxon>Eukaryota</taxon>
        <taxon>Viridiplantae</taxon>
        <taxon>Streptophyta</taxon>
        <taxon>Embryophyta</taxon>
        <taxon>Tracheophyta</taxon>
        <taxon>Spermatophyta</taxon>
        <taxon>Magnoliopsida</taxon>
        <taxon>eudicotyledons</taxon>
        <taxon>Gunneridae</taxon>
        <taxon>Pentapetalae</taxon>
        <taxon>rosids</taxon>
        <taxon>malvids</taxon>
        <taxon>Myrtales</taxon>
        <taxon>Lythraceae</taxon>
        <taxon>Punica</taxon>
    </lineage>
</organism>
<proteinExistence type="predicted"/>
<accession>A0A2I0KWW4</accession>
<comment type="caution">
    <text evidence="2">The sequence shown here is derived from an EMBL/GenBank/DDBJ whole genome shotgun (WGS) entry which is preliminary data.</text>
</comment>
<dbReference type="AlphaFoldDB" id="A0A2I0KWW4"/>